<evidence type="ECO:0000256" key="5">
    <source>
        <dbReference type="ARBA" id="ARBA00023136"/>
    </source>
</evidence>
<comment type="similarity">
    <text evidence="6">Belongs to the ThrE exporter (TC 2.A.79) family.</text>
</comment>
<feature type="domain" description="Threonine/serine exporter-like N-terminal" evidence="9">
    <location>
        <begin position="149"/>
        <end position="387"/>
    </location>
</feature>
<protein>
    <submittedName>
        <fullName evidence="11">Uncharacterized membrane protein YjjP (DUF1212 family)</fullName>
    </submittedName>
</protein>
<dbReference type="InterPro" id="IPR050539">
    <property type="entry name" value="ThrE_Dicarb/AminoAcid_Exp"/>
</dbReference>
<feature type="transmembrane region" description="Helical" evidence="8">
    <location>
        <begin position="524"/>
        <end position="548"/>
    </location>
</feature>
<evidence type="ECO:0000256" key="3">
    <source>
        <dbReference type="ARBA" id="ARBA00022692"/>
    </source>
</evidence>
<feature type="transmembrane region" description="Helical" evidence="8">
    <location>
        <begin position="263"/>
        <end position="292"/>
    </location>
</feature>
<sequence>MTDERTEEAPTAEVPVDAQSSTGPEHGANQGETGSKALQELLELSRQQRSQEQAEAPTGELEPKETGPADARAPKTSTAKSKQRAEHRGASQRIAQRVARRTVGRLVSGSGTSVNTQPVPIVTALKGSPYKAPVQASEPGEDEARMVLDFAADIAAIMMRAGAGTSDIEVSVIAACASFGLTTAQVDLTSNTLTVHYSTSDGRLMTVMRVNRGESIHFAKLGSVHKLVTELVAGNIGFNDARSRLDAIRHQRRPYREWFVTGAWGLMVGSLVVLLGGGAIAAGLGIVMSIFISQAGKVIGRTTLPSFFITTLQAAIATLVAMVAGNFGIIESPQYLVAAGIVLLLPTQSLYSSVQDALTNFPLTAAGRMVGVVLTLAGIVSGLALGVVTGEAIGLDPIEVLVPKTGVHVLTAIVSLVAAAVVSMAGVVGMKSTRRFILPAAFVGLASYITMTSLTILSVDNVLACLLASTVTGFLARPLSLRFGAPAIVLMIPAIYTLLQGLSIFTAVYQIVAESETTSFAVGLSSLFSAILANAALAVGAVLGSYLARPLKSLKADAVEKTAESARSSDSTITMDTVEPRD</sequence>
<dbReference type="PANTHER" id="PTHR34390">
    <property type="entry name" value="UPF0442 PROTEIN YJJB-RELATED"/>
    <property type="match status" value="1"/>
</dbReference>
<dbReference type="PANTHER" id="PTHR34390:SF2">
    <property type="entry name" value="SUCCINATE TRANSPORTER SUBUNIT YJJP-RELATED"/>
    <property type="match status" value="1"/>
</dbReference>
<keyword evidence="12" id="KW-1185">Reference proteome</keyword>
<evidence type="ECO:0000256" key="1">
    <source>
        <dbReference type="ARBA" id="ARBA00004651"/>
    </source>
</evidence>
<feature type="region of interest" description="Disordered" evidence="7">
    <location>
        <begin position="1"/>
        <end position="95"/>
    </location>
</feature>
<dbReference type="EMBL" id="JAATJN010000001">
    <property type="protein sequence ID" value="NJC56222.1"/>
    <property type="molecule type" value="Genomic_DNA"/>
</dbReference>
<dbReference type="GO" id="GO:0005886">
    <property type="term" value="C:plasma membrane"/>
    <property type="evidence" value="ECO:0007669"/>
    <property type="project" value="UniProtKB-SubCell"/>
</dbReference>
<evidence type="ECO:0000259" key="9">
    <source>
        <dbReference type="Pfam" id="PF06738"/>
    </source>
</evidence>
<comment type="caution">
    <text evidence="11">The sequence shown here is derived from an EMBL/GenBank/DDBJ whole genome shotgun (WGS) entry which is preliminary data.</text>
</comment>
<keyword evidence="2" id="KW-1003">Cell membrane</keyword>
<dbReference type="InterPro" id="IPR024528">
    <property type="entry name" value="ThrE_2"/>
</dbReference>
<dbReference type="RefSeq" id="WP_167950122.1">
    <property type="nucleotide sequence ID" value="NZ_BAAAPQ010000026.1"/>
</dbReference>
<comment type="subcellular location">
    <subcellularLocation>
        <location evidence="1">Cell membrane</location>
        <topology evidence="1">Multi-pass membrane protein</topology>
    </subcellularLocation>
</comment>
<feature type="transmembrane region" description="Helical" evidence="8">
    <location>
        <begin position="304"/>
        <end position="329"/>
    </location>
</feature>
<evidence type="ECO:0000256" key="6">
    <source>
        <dbReference type="ARBA" id="ARBA00034125"/>
    </source>
</evidence>
<feature type="compositionally biased region" description="Low complexity" evidence="7">
    <location>
        <begin position="37"/>
        <end position="56"/>
    </location>
</feature>
<feature type="transmembrane region" description="Helical" evidence="8">
    <location>
        <begin position="407"/>
        <end position="429"/>
    </location>
</feature>
<evidence type="ECO:0000256" key="8">
    <source>
        <dbReference type="SAM" id="Phobius"/>
    </source>
</evidence>
<name>A0A846S3Y4_9MICO</name>
<evidence type="ECO:0000313" key="12">
    <source>
        <dbReference type="Proteomes" id="UP000576792"/>
    </source>
</evidence>
<evidence type="ECO:0000256" key="2">
    <source>
        <dbReference type="ARBA" id="ARBA00022475"/>
    </source>
</evidence>
<dbReference type="AlphaFoldDB" id="A0A846S3Y4"/>
<dbReference type="Pfam" id="PF12821">
    <property type="entry name" value="ThrE_2"/>
    <property type="match status" value="1"/>
</dbReference>
<dbReference type="GO" id="GO:0022857">
    <property type="term" value="F:transmembrane transporter activity"/>
    <property type="evidence" value="ECO:0007669"/>
    <property type="project" value="InterPro"/>
</dbReference>
<gene>
    <name evidence="11" type="ORF">BKA07_001257</name>
</gene>
<keyword evidence="4 8" id="KW-1133">Transmembrane helix</keyword>
<evidence type="ECO:0000259" key="10">
    <source>
        <dbReference type="Pfam" id="PF12821"/>
    </source>
</evidence>
<evidence type="ECO:0000256" key="4">
    <source>
        <dbReference type="ARBA" id="ARBA00022989"/>
    </source>
</evidence>
<proteinExistence type="inferred from homology"/>
<accession>A0A846S3Y4</accession>
<dbReference type="Proteomes" id="UP000576792">
    <property type="component" value="Unassembled WGS sequence"/>
</dbReference>
<feature type="domain" description="Threonine/Serine exporter ThrE" evidence="10">
    <location>
        <begin position="416"/>
        <end position="545"/>
    </location>
</feature>
<keyword evidence="5 8" id="KW-0472">Membrane</keyword>
<feature type="transmembrane region" description="Helical" evidence="8">
    <location>
        <begin position="487"/>
        <end position="512"/>
    </location>
</feature>
<dbReference type="Pfam" id="PF06738">
    <property type="entry name" value="ThrE"/>
    <property type="match status" value="1"/>
</dbReference>
<feature type="transmembrane region" description="Helical" evidence="8">
    <location>
        <begin position="436"/>
        <end position="455"/>
    </location>
</feature>
<dbReference type="InterPro" id="IPR010619">
    <property type="entry name" value="ThrE-like_N"/>
</dbReference>
<keyword evidence="3 8" id="KW-0812">Transmembrane</keyword>
<reference evidence="11 12" key="1">
    <citation type="submission" date="2020-03" db="EMBL/GenBank/DDBJ databases">
        <title>Sequencing the genomes of 1000 actinobacteria strains.</title>
        <authorList>
            <person name="Klenk H.-P."/>
        </authorList>
    </citation>
    <scope>NUCLEOTIDE SEQUENCE [LARGE SCALE GENOMIC DNA]</scope>
    <source>
        <strain evidence="11 12">DSM 18964</strain>
    </source>
</reference>
<organism evidence="11 12">
    <name type="scientific">Brevibacterium marinum</name>
    <dbReference type="NCBI Taxonomy" id="418643"/>
    <lineage>
        <taxon>Bacteria</taxon>
        <taxon>Bacillati</taxon>
        <taxon>Actinomycetota</taxon>
        <taxon>Actinomycetes</taxon>
        <taxon>Micrococcales</taxon>
        <taxon>Brevibacteriaceae</taxon>
        <taxon>Brevibacterium</taxon>
    </lineage>
</organism>
<evidence type="ECO:0000313" key="11">
    <source>
        <dbReference type="EMBL" id="NJC56222.1"/>
    </source>
</evidence>
<dbReference type="GO" id="GO:0015744">
    <property type="term" value="P:succinate transport"/>
    <property type="evidence" value="ECO:0007669"/>
    <property type="project" value="TreeGrafter"/>
</dbReference>
<evidence type="ECO:0000256" key="7">
    <source>
        <dbReference type="SAM" id="MobiDB-lite"/>
    </source>
</evidence>
<feature type="transmembrane region" description="Helical" evidence="8">
    <location>
        <begin position="366"/>
        <end position="387"/>
    </location>
</feature>